<dbReference type="PANTHER" id="PTHR47718:SF3">
    <property type="entry name" value="PROTEIN FAR1-RELATED SEQUENCE 5-LIKE"/>
    <property type="match status" value="1"/>
</dbReference>
<dbReference type="OrthoDB" id="2435725at2759"/>
<evidence type="ECO:0000313" key="3">
    <source>
        <dbReference type="Proteomes" id="UP000789405"/>
    </source>
</evidence>
<comment type="caution">
    <text evidence="2">The sequence shown here is derived from an EMBL/GenBank/DDBJ whole genome shotgun (WGS) entry which is preliminary data.</text>
</comment>
<dbReference type="InterPro" id="IPR018289">
    <property type="entry name" value="MULE_transposase_dom"/>
</dbReference>
<protein>
    <submittedName>
        <fullName evidence="2">524_t:CDS:1</fullName>
    </submittedName>
</protein>
<feature type="domain" description="MULE transposase" evidence="1">
    <location>
        <begin position="325"/>
        <end position="421"/>
    </location>
</feature>
<dbReference type="PANTHER" id="PTHR47718">
    <property type="entry name" value="OS01G0519700 PROTEIN"/>
    <property type="match status" value="1"/>
</dbReference>
<feature type="non-terminal residue" evidence="2">
    <location>
        <position position="556"/>
    </location>
</feature>
<accession>A0A9N9P3D6</accession>
<name>A0A9N9P3D6_9GLOM</name>
<reference evidence="2" key="1">
    <citation type="submission" date="2021-06" db="EMBL/GenBank/DDBJ databases">
        <authorList>
            <person name="Kallberg Y."/>
            <person name="Tangrot J."/>
            <person name="Rosling A."/>
        </authorList>
    </citation>
    <scope>NUCLEOTIDE SEQUENCE</scope>
    <source>
        <strain evidence="2">MA453B</strain>
    </source>
</reference>
<evidence type="ECO:0000313" key="2">
    <source>
        <dbReference type="EMBL" id="CAG8780811.1"/>
    </source>
</evidence>
<sequence>MKSMKLLASDRTIVGIAILHEECNQFHSITIPSSYCILSLTKCISSYPLEISDLFENHTNLSQLSIGEFFIWRRSLLELDLDTNQSINQELALPINQELAPPINQESVLPINQEPLSLSINIAKKSSFDNNLAEPSIIVGYTLLNDRNLGLIVRADIVYHRAGTASNKSTGLRTTRSVTTGCQFKVTVRWVKNENQYCIKSANIEHNHLLDSAVVIFDPGYRKLSSNEKTQIQVLHNSGIPIPTIVNMLTEEYSRYIHSKYVYNALTCQAHDRIKGLSQVAELLNNLQNKEEYTVTYSVRNNKLYSLFFTTSNSLMVFKRYPQIVLMDSTYKTNRFGMPLLLISGVDAIGITFLIASRLISNETISSFCWVLQQLKQVVGDITINKIQTILTDRDLAMLSSIRNELSHVKHQLYIWHLEQNIVKNLTGKLGNRFLAFSKDFKITMMQNTEEMFETNWNYLLIEYPEVENYMNKQWKPLSLPLPELINALDKLSYQQLQHSKYQQYRIRGSTLQQCSELLKSISAIVSNFTYSLILKQYNLANTKNYSIEKQDRLFK</sequence>
<evidence type="ECO:0000259" key="1">
    <source>
        <dbReference type="Pfam" id="PF10551"/>
    </source>
</evidence>
<dbReference type="Pfam" id="PF10551">
    <property type="entry name" value="MULE"/>
    <property type="match status" value="1"/>
</dbReference>
<dbReference type="EMBL" id="CAJVPY010021797">
    <property type="protein sequence ID" value="CAG8780811.1"/>
    <property type="molecule type" value="Genomic_DNA"/>
</dbReference>
<gene>
    <name evidence="2" type="ORF">DERYTH_LOCUS19626</name>
</gene>
<dbReference type="AlphaFoldDB" id="A0A9N9P3D6"/>
<proteinExistence type="predicted"/>
<keyword evidence="3" id="KW-1185">Reference proteome</keyword>
<dbReference type="Proteomes" id="UP000789405">
    <property type="component" value="Unassembled WGS sequence"/>
</dbReference>
<organism evidence="2 3">
    <name type="scientific">Dentiscutata erythropus</name>
    <dbReference type="NCBI Taxonomy" id="1348616"/>
    <lineage>
        <taxon>Eukaryota</taxon>
        <taxon>Fungi</taxon>
        <taxon>Fungi incertae sedis</taxon>
        <taxon>Mucoromycota</taxon>
        <taxon>Glomeromycotina</taxon>
        <taxon>Glomeromycetes</taxon>
        <taxon>Diversisporales</taxon>
        <taxon>Gigasporaceae</taxon>
        <taxon>Dentiscutata</taxon>
    </lineage>
</organism>